<keyword evidence="1" id="KW-0812">Transmembrane</keyword>
<dbReference type="Proteomes" id="UP001157006">
    <property type="component" value="Unassembled WGS sequence"/>
</dbReference>
<accession>A0AAV0YHL2</accession>
<keyword evidence="3" id="KW-1185">Reference proteome</keyword>
<feature type="transmembrane region" description="Helical" evidence="1">
    <location>
        <begin position="80"/>
        <end position="100"/>
    </location>
</feature>
<dbReference type="AlphaFoldDB" id="A0AAV0YHL2"/>
<organism evidence="2 3">
    <name type="scientific">Vicia faba</name>
    <name type="common">Broad bean</name>
    <name type="synonym">Faba vulgaris</name>
    <dbReference type="NCBI Taxonomy" id="3906"/>
    <lineage>
        <taxon>Eukaryota</taxon>
        <taxon>Viridiplantae</taxon>
        <taxon>Streptophyta</taxon>
        <taxon>Embryophyta</taxon>
        <taxon>Tracheophyta</taxon>
        <taxon>Spermatophyta</taxon>
        <taxon>Magnoliopsida</taxon>
        <taxon>eudicotyledons</taxon>
        <taxon>Gunneridae</taxon>
        <taxon>Pentapetalae</taxon>
        <taxon>rosids</taxon>
        <taxon>fabids</taxon>
        <taxon>Fabales</taxon>
        <taxon>Fabaceae</taxon>
        <taxon>Papilionoideae</taxon>
        <taxon>50 kb inversion clade</taxon>
        <taxon>NPAAA clade</taxon>
        <taxon>Hologalegina</taxon>
        <taxon>IRL clade</taxon>
        <taxon>Fabeae</taxon>
        <taxon>Vicia</taxon>
    </lineage>
</organism>
<keyword evidence="1" id="KW-1133">Transmembrane helix</keyword>
<evidence type="ECO:0000313" key="2">
    <source>
        <dbReference type="EMBL" id="CAI8583577.1"/>
    </source>
</evidence>
<gene>
    <name evidence="2" type="ORF">VFH_U033680</name>
</gene>
<proteinExistence type="predicted"/>
<name>A0AAV0YHL2_VICFA</name>
<protein>
    <submittedName>
        <fullName evidence="2">Uncharacterized protein</fullName>
    </submittedName>
</protein>
<evidence type="ECO:0000313" key="3">
    <source>
        <dbReference type="Proteomes" id="UP001157006"/>
    </source>
</evidence>
<sequence>MLPQSLTTTYFTTVSLRNSPNMLYDLVETVACCFQKGCYSFGYVIKDSDNNVALTSCKREIVHVTPGLEETLVFRWGLQLANLSISIEFLFILMLCLSWIA</sequence>
<evidence type="ECO:0000256" key="1">
    <source>
        <dbReference type="SAM" id="Phobius"/>
    </source>
</evidence>
<dbReference type="EMBL" id="CATIWC010000815">
    <property type="protein sequence ID" value="CAI8583577.1"/>
    <property type="molecule type" value="Genomic_DNA"/>
</dbReference>
<comment type="caution">
    <text evidence="2">The sequence shown here is derived from an EMBL/GenBank/DDBJ whole genome shotgun (WGS) entry which is preliminary data.</text>
</comment>
<reference evidence="2 3" key="1">
    <citation type="submission" date="2023-01" db="EMBL/GenBank/DDBJ databases">
        <authorList>
            <person name="Kreplak J."/>
        </authorList>
    </citation>
    <scope>NUCLEOTIDE SEQUENCE [LARGE SCALE GENOMIC DNA]</scope>
</reference>
<keyword evidence="1" id="KW-0472">Membrane</keyword>